<sequence length="71" mass="8256">MKFRFLREADELLSNLSVCFHHNITVIFSVIRVHDRNNFILLITMFASRFIGLHFDTLSPVSLEVFGQSTL</sequence>
<protein>
    <submittedName>
        <fullName evidence="1">Uncharacterized protein</fullName>
    </submittedName>
</protein>
<comment type="caution">
    <text evidence="1">The sequence shown here is derived from an EMBL/GenBank/DDBJ whole genome shotgun (WGS) entry which is preliminary data.</text>
</comment>
<accession>A0ACC7RA44</accession>
<name>A0ACC7RA44_9VIBR</name>
<gene>
    <name evidence="1" type="ORF">REH74_010375</name>
</gene>
<evidence type="ECO:0000313" key="2">
    <source>
        <dbReference type="Proteomes" id="UP001354073"/>
    </source>
</evidence>
<reference evidence="1" key="1">
    <citation type="submission" date="2024-11" db="EMBL/GenBank/DDBJ databases">
        <title>Identification of new Vibrio campbellii strains harboring the pVA1 plasmid isolated from Penaeus vannamei postlarvae affected by outbreaks of acute hepatopancreatic necrosis disease (AHPND) in Mexico.</title>
        <authorList>
            <person name="Gomez-Gil B."/>
            <person name="Enciso-Ibarra J."/>
        </authorList>
    </citation>
    <scope>NUCLEOTIDE SEQUENCE</scope>
    <source>
        <strain evidence="1">M270204</strain>
    </source>
</reference>
<dbReference type="Proteomes" id="UP001354073">
    <property type="component" value="Unassembled WGS sequence"/>
</dbReference>
<evidence type="ECO:0000313" key="1">
    <source>
        <dbReference type="EMBL" id="MGI1897923.1"/>
    </source>
</evidence>
<organism evidence="1 2">
    <name type="scientific">Vibrio campbellii</name>
    <dbReference type="NCBI Taxonomy" id="680"/>
    <lineage>
        <taxon>Bacteria</taxon>
        <taxon>Pseudomonadati</taxon>
        <taxon>Pseudomonadota</taxon>
        <taxon>Gammaproteobacteria</taxon>
        <taxon>Vibrionales</taxon>
        <taxon>Vibrionaceae</taxon>
        <taxon>Vibrio</taxon>
    </lineage>
</organism>
<dbReference type="EMBL" id="JAVHXJ020000038">
    <property type="protein sequence ID" value="MGI1897923.1"/>
    <property type="molecule type" value="Genomic_DNA"/>
</dbReference>
<proteinExistence type="predicted"/>